<organism evidence="2 3">
    <name type="scientific">Pristionchus mayeri</name>
    <dbReference type="NCBI Taxonomy" id="1317129"/>
    <lineage>
        <taxon>Eukaryota</taxon>
        <taxon>Metazoa</taxon>
        <taxon>Ecdysozoa</taxon>
        <taxon>Nematoda</taxon>
        <taxon>Chromadorea</taxon>
        <taxon>Rhabditida</taxon>
        <taxon>Rhabditina</taxon>
        <taxon>Diplogasteromorpha</taxon>
        <taxon>Diplogasteroidea</taxon>
        <taxon>Neodiplogasteridae</taxon>
        <taxon>Pristionchus</taxon>
    </lineage>
</organism>
<keyword evidence="3" id="KW-1185">Reference proteome</keyword>
<name>A0AAN5C9W9_9BILA</name>
<accession>A0AAN5C9W9</accession>
<protein>
    <submittedName>
        <fullName evidence="2">Uncharacterized protein</fullName>
    </submittedName>
</protein>
<gene>
    <name evidence="2" type="ORF">PMAYCL1PPCAC_03711</name>
</gene>
<evidence type="ECO:0000256" key="1">
    <source>
        <dbReference type="SAM" id="MobiDB-lite"/>
    </source>
</evidence>
<sequence length="74" mass="8000">EGSVLRGSAQKVNLTAFTDPLTSALDLHGITYDTTRPSTLGFVVIRIRQPSDGQNSPAHGIGPREAATTRRRLR</sequence>
<feature type="region of interest" description="Disordered" evidence="1">
    <location>
        <begin position="49"/>
        <end position="74"/>
    </location>
</feature>
<evidence type="ECO:0000313" key="3">
    <source>
        <dbReference type="Proteomes" id="UP001328107"/>
    </source>
</evidence>
<dbReference type="Proteomes" id="UP001328107">
    <property type="component" value="Unassembled WGS sequence"/>
</dbReference>
<comment type="caution">
    <text evidence="2">The sequence shown here is derived from an EMBL/GenBank/DDBJ whole genome shotgun (WGS) entry which is preliminary data.</text>
</comment>
<proteinExistence type="predicted"/>
<dbReference type="AlphaFoldDB" id="A0AAN5C9W9"/>
<feature type="non-terminal residue" evidence="2">
    <location>
        <position position="1"/>
    </location>
</feature>
<reference evidence="3" key="1">
    <citation type="submission" date="2022-10" db="EMBL/GenBank/DDBJ databases">
        <title>Genome assembly of Pristionchus species.</title>
        <authorList>
            <person name="Yoshida K."/>
            <person name="Sommer R.J."/>
        </authorList>
    </citation>
    <scope>NUCLEOTIDE SEQUENCE [LARGE SCALE GENOMIC DNA]</scope>
    <source>
        <strain evidence="3">RS5460</strain>
    </source>
</reference>
<dbReference type="EMBL" id="BTRK01000001">
    <property type="protein sequence ID" value="GMR33516.1"/>
    <property type="molecule type" value="Genomic_DNA"/>
</dbReference>
<evidence type="ECO:0000313" key="2">
    <source>
        <dbReference type="EMBL" id="GMR33516.1"/>
    </source>
</evidence>